<reference evidence="2" key="1">
    <citation type="submission" date="2023-06" db="EMBL/GenBank/DDBJ databases">
        <title>Genome sequence of Nocardioides sp. SOB44.</title>
        <authorList>
            <person name="Zhang G."/>
        </authorList>
    </citation>
    <scope>NUCLEOTIDE SEQUENCE</scope>
    <source>
        <strain evidence="2">SOB44</strain>
    </source>
</reference>
<sequence>MSAAENRPKGAKGAMDYSSLPPDERLDQTIATVDADTVPDPQAGQNLDQHRALRDD</sequence>
<proteinExistence type="predicted"/>
<name>A0ABT8TTJ4_9ACTN</name>
<dbReference type="RefSeq" id="WP_302708885.1">
    <property type="nucleotide sequence ID" value="NZ_JAULSC010000013.1"/>
</dbReference>
<dbReference type="EMBL" id="JAULSC010000013">
    <property type="protein sequence ID" value="MDO3396689.1"/>
    <property type="molecule type" value="Genomic_DNA"/>
</dbReference>
<keyword evidence="3" id="KW-1185">Reference proteome</keyword>
<dbReference type="Proteomes" id="UP001168363">
    <property type="component" value="Unassembled WGS sequence"/>
</dbReference>
<gene>
    <name evidence="2" type="ORF">QWJ41_13245</name>
</gene>
<protein>
    <submittedName>
        <fullName evidence="2">Uncharacterized protein</fullName>
    </submittedName>
</protein>
<comment type="caution">
    <text evidence="2">The sequence shown here is derived from an EMBL/GenBank/DDBJ whole genome shotgun (WGS) entry which is preliminary data.</text>
</comment>
<organism evidence="2 3">
    <name type="scientific">Nocardioides cremeus</name>
    <dbReference type="NCBI Taxonomy" id="3058044"/>
    <lineage>
        <taxon>Bacteria</taxon>
        <taxon>Bacillati</taxon>
        <taxon>Actinomycetota</taxon>
        <taxon>Actinomycetes</taxon>
        <taxon>Propionibacteriales</taxon>
        <taxon>Nocardioidaceae</taxon>
        <taxon>Nocardioides</taxon>
    </lineage>
</organism>
<evidence type="ECO:0000256" key="1">
    <source>
        <dbReference type="SAM" id="MobiDB-lite"/>
    </source>
</evidence>
<accession>A0ABT8TTJ4</accession>
<evidence type="ECO:0000313" key="3">
    <source>
        <dbReference type="Proteomes" id="UP001168363"/>
    </source>
</evidence>
<evidence type="ECO:0000313" key="2">
    <source>
        <dbReference type="EMBL" id="MDO3396689.1"/>
    </source>
</evidence>
<feature type="region of interest" description="Disordered" evidence="1">
    <location>
        <begin position="1"/>
        <end position="56"/>
    </location>
</feature>